<evidence type="ECO:0000259" key="1">
    <source>
        <dbReference type="Pfam" id="PF01551"/>
    </source>
</evidence>
<dbReference type="Gene3D" id="2.70.70.10">
    <property type="entry name" value="Glucose Permease (Domain IIA)"/>
    <property type="match status" value="1"/>
</dbReference>
<dbReference type="HOGENOM" id="CLU_025250_0_0_10"/>
<dbReference type="InterPro" id="IPR050570">
    <property type="entry name" value="Cell_wall_metabolism_enzyme"/>
</dbReference>
<dbReference type="CDD" id="cd12797">
    <property type="entry name" value="M23_peptidase"/>
    <property type="match status" value="1"/>
</dbReference>
<dbReference type="PANTHER" id="PTHR21666">
    <property type="entry name" value="PEPTIDASE-RELATED"/>
    <property type="match status" value="1"/>
</dbReference>
<dbReference type="Proteomes" id="UP000004892">
    <property type="component" value="Unassembled WGS sequence"/>
</dbReference>
<name>H1DL39_9BACT</name>
<dbReference type="eggNOG" id="COG0739">
    <property type="taxonomic scope" value="Bacteria"/>
</dbReference>
<accession>H1DL39</accession>
<dbReference type="EMBL" id="ADMC01000034">
    <property type="protein sequence ID" value="EHP45130.1"/>
    <property type="molecule type" value="Genomic_DNA"/>
</dbReference>
<protein>
    <recommendedName>
        <fullName evidence="1">M23ase beta-sheet core domain-containing protein</fullName>
    </recommendedName>
</protein>
<reference evidence="2 3" key="1">
    <citation type="submission" date="2012-01" db="EMBL/GenBank/DDBJ databases">
        <title>The Genome Sequence of Odoribacter laneus YIT 12061.</title>
        <authorList>
            <consortium name="The Broad Institute Genome Sequencing Platform"/>
            <person name="Earl A."/>
            <person name="Ward D."/>
            <person name="Feldgarden M."/>
            <person name="Gevers D."/>
            <person name="Morotomi M."/>
            <person name="Young S.K."/>
            <person name="Zeng Q."/>
            <person name="Gargeya S."/>
            <person name="Fitzgerald M."/>
            <person name="Haas B."/>
            <person name="Abouelleil A."/>
            <person name="Alvarado L."/>
            <person name="Arachchi H.M."/>
            <person name="Berlin A."/>
            <person name="Chapman S.B."/>
            <person name="Gearin G."/>
            <person name="Goldberg J."/>
            <person name="Griggs A."/>
            <person name="Gujja S."/>
            <person name="Hansen M."/>
            <person name="Heiman D."/>
            <person name="Howarth C."/>
            <person name="Larimer J."/>
            <person name="Lui A."/>
            <person name="MacDonald P.J.P."/>
            <person name="McCowen C."/>
            <person name="Montmayeur A."/>
            <person name="Murphy C."/>
            <person name="Neiman D."/>
            <person name="Pearson M."/>
            <person name="Priest M."/>
            <person name="Roberts A."/>
            <person name="Saif S."/>
            <person name="Shea T."/>
            <person name="Sisk P."/>
            <person name="Stolte C."/>
            <person name="Sykes S."/>
            <person name="Wortman J."/>
            <person name="Nusbaum C."/>
            <person name="Birren B."/>
        </authorList>
    </citation>
    <scope>NUCLEOTIDE SEQUENCE [LARGE SCALE GENOMIC DNA]</scope>
    <source>
        <strain evidence="2 3">YIT 12061</strain>
    </source>
</reference>
<dbReference type="GO" id="GO:0004222">
    <property type="term" value="F:metalloendopeptidase activity"/>
    <property type="evidence" value="ECO:0007669"/>
    <property type="project" value="TreeGrafter"/>
</dbReference>
<evidence type="ECO:0000313" key="2">
    <source>
        <dbReference type="EMBL" id="EHP45130.1"/>
    </source>
</evidence>
<dbReference type="STRING" id="742817.HMPREF9449_02975"/>
<dbReference type="SUPFAM" id="SSF51261">
    <property type="entry name" value="Duplicated hybrid motif"/>
    <property type="match status" value="2"/>
</dbReference>
<dbReference type="PATRIC" id="fig|742817.3.peg.3184"/>
<dbReference type="AlphaFoldDB" id="H1DL39"/>
<dbReference type="Pfam" id="PF01551">
    <property type="entry name" value="Peptidase_M23"/>
    <property type="match status" value="1"/>
</dbReference>
<dbReference type="InterPro" id="IPR011055">
    <property type="entry name" value="Dup_hybrid_motif"/>
</dbReference>
<dbReference type="PANTHER" id="PTHR21666:SF285">
    <property type="entry name" value="M23 FAMILY METALLOPEPTIDASE"/>
    <property type="match status" value="1"/>
</dbReference>
<proteinExistence type="predicted"/>
<sequence>MKYFYLYRIIVLILFNHLLLISLSAQTKEEITPLRIPLLLSGNFGELRATHFHSGVDLKTKGIVGLPVLCVKDGKVARVKVSAVGYGNALYIEHPDGTTTVYGHLQKFNREVTEVVRRIQYAKESFEIDENLSDYQLTFRKGDTIAYSGNTGSSGGPHLHFEYRNTATEHTLNPLHYLKIRDHIAPRIRVLYIYGIDQQGRVGVIRRCEVKNLGDNKCMVAKAQLPAGKIGIGLYITDAMNGSWNKLGVYRLQLRVNDRERFRLTVDSAAFDQGNLINGLKDFRLYRDRRETVYRCFGSHLSSLMGVQLEEGGSILLQQGETVELEVTAADIYGNETQLNFQLTGGVAKREKAGPVLTAGQPHWLKAGSYSLQLGEKSLFHSVDPLQQIDSAGCFITSYEEEPLYQKARLHVAGNFGEKVILCRISDKGKREALVTQRDSAGLYSFVSLLGKYTVAEDTCPPVIEYLGVIEGRIKFKIQDEFSGIQSYRGEVNGRWCLFEYDAKSKILSCRKSEPAFVRGHLNQIVLKVIDRVGNCTEKKLFLKI</sequence>
<gene>
    <name evidence="2" type="ORF">HMPREF9449_02975</name>
</gene>
<evidence type="ECO:0000313" key="3">
    <source>
        <dbReference type="Proteomes" id="UP000004892"/>
    </source>
</evidence>
<comment type="caution">
    <text evidence="2">The sequence shown here is derived from an EMBL/GenBank/DDBJ whole genome shotgun (WGS) entry which is preliminary data.</text>
</comment>
<dbReference type="GeneID" id="98070493"/>
<keyword evidence="3" id="KW-1185">Reference proteome</keyword>
<organism evidence="2 3">
    <name type="scientific">Odoribacter laneus YIT 12061</name>
    <dbReference type="NCBI Taxonomy" id="742817"/>
    <lineage>
        <taxon>Bacteria</taxon>
        <taxon>Pseudomonadati</taxon>
        <taxon>Bacteroidota</taxon>
        <taxon>Bacteroidia</taxon>
        <taxon>Bacteroidales</taxon>
        <taxon>Odoribacteraceae</taxon>
        <taxon>Odoribacter</taxon>
    </lineage>
</organism>
<dbReference type="RefSeq" id="WP_009138118.1">
    <property type="nucleotide sequence ID" value="NZ_JH594598.1"/>
</dbReference>
<feature type="domain" description="M23ase beta-sheet core" evidence="1">
    <location>
        <begin position="52"/>
        <end position="117"/>
    </location>
</feature>
<dbReference type="InterPro" id="IPR016047">
    <property type="entry name" value="M23ase_b-sheet_dom"/>
</dbReference>